<dbReference type="AlphaFoldDB" id="A0A7M2RL19"/>
<dbReference type="KEGG" id="bliq:INP51_12235"/>
<sequence length="479" mass="52337">MTDKEKTMTKRDEQIVERIHQNTLHILEEIGMAFLSEDALETLRKGGIHVEGNRAYFTKEQVMHALDVATKDFTVYARNDAYNVHMNMEDLYITPGYGSPSICEADGTVRPSTFDDFLKLSKIIQSSDAFAINGGILAQPVDIDPGISAEAMVYATLCCSDKALFSVCGGGVQAENIMKMLRIVFDGDIEKIPCSFHLISTLSPLGITRDTLDTIDVCAKNGQPLVIAPGPMAGGTGPISLAGNTSLANAEILGTNVYAQLVHPGTPIIYGFAATVSDMRNMNVSNSCPGFLKEARYGALLSKKYGLACRSGGGMSNANGLTAQAGVESAMNLFESFSEKANLVMHATGSLHSFNTVSYEKFIMDIETIDRMRYYFSDLPDDEDSLAFEAIQEVVSEGSNFVTSEHTFERCRIDPWYSTVSVHSNGHGNPNDELYASAQKRITAILDEYKYPAFSQAKRETLDSIMRSLGMKDKDIAKV</sequence>
<keyword evidence="2 4" id="KW-0489">Methyltransferase</keyword>
<proteinExistence type="inferred from homology"/>
<dbReference type="Gene3D" id="3.20.20.480">
    <property type="entry name" value="Trimethylamine methyltransferase-like"/>
    <property type="match status" value="1"/>
</dbReference>
<dbReference type="Pfam" id="PF06253">
    <property type="entry name" value="MTTB"/>
    <property type="match status" value="1"/>
</dbReference>
<dbReference type="GO" id="GO:0015948">
    <property type="term" value="P:methanogenesis"/>
    <property type="evidence" value="ECO:0007669"/>
    <property type="project" value="InterPro"/>
</dbReference>
<accession>A0A7M2RL19</accession>
<comment type="similarity">
    <text evidence="1">Belongs to the trimethylamine methyltransferase family.</text>
</comment>
<dbReference type="EMBL" id="CP063304">
    <property type="protein sequence ID" value="QOV21046.1"/>
    <property type="molecule type" value="Genomic_DNA"/>
</dbReference>
<evidence type="ECO:0000256" key="3">
    <source>
        <dbReference type="ARBA" id="ARBA00022679"/>
    </source>
</evidence>
<name>A0A7M2RL19_9FIRM</name>
<keyword evidence="5" id="KW-1185">Reference proteome</keyword>
<evidence type="ECO:0000256" key="2">
    <source>
        <dbReference type="ARBA" id="ARBA00022603"/>
    </source>
</evidence>
<dbReference type="Proteomes" id="UP000593601">
    <property type="component" value="Chromosome"/>
</dbReference>
<organism evidence="4 5">
    <name type="scientific">Blautia liquoris</name>
    <dbReference type="NCBI Taxonomy" id="2779518"/>
    <lineage>
        <taxon>Bacteria</taxon>
        <taxon>Bacillati</taxon>
        <taxon>Bacillota</taxon>
        <taxon>Clostridia</taxon>
        <taxon>Lachnospirales</taxon>
        <taxon>Lachnospiraceae</taxon>
        <taxon>Blautia</taxon>
    </lineage>
</organism>
<evidence type="ECO:0000256" key="1">
    <source>
        <dbReference type="ARBA" id="ARBA00007137"/>
    </source>
</evidence>
<protein>
    <submittedName>
        <fullName evidence="4">Trimethylamine methyltransferase family protein</fullName>
    </submittedName>
</protein>
<gene>
    <name evidence="4" type="ORF">INP51_12235</name>
</gene>
<dbReference type="InterPro" id="IPR010426">
    <property type="entry name" value="MTTB_MeTrfase"/>
</dbReference>
<dbReference type="InterPro" id="IPR038601">
    <property type="entry name" value="MttB-like_sf"/>
</dbReference>
<evidence type="ECO:0000313" key="5">
    <source>
        <dbReference type="Proteomes" id="UP000593601"/>
    </source>
</evidence>
<keyword evidence="3 4" id="KW-0808">Transferase</keyword>
<dbReference type="GO" id="GO:0032259">
    <property type="term" value="P:methylation"/>
    <property type="evidence" value="ECO:0007669"/>
    <property type="project" value="UniProtKB-KW"/>
</dbReference>
<reference evidence="4 5" key="1">
    <citation type="submission" date="2020-10" db="EMBL/GenBank/DDBJ databases">
        <title>Blautia liquoris sp.nov., isolated from the mud in a fermentation cellar used for the production of Chinese strong-flavoured liquor.</title>
        <authorList>
            <person name="Lu L."/>
        </authorList>
    </citation>
    <scope>NUCLEOTIDE SEQUENCE [LARGE SCALE GENOMIC DNA]</scope>
    <source>
        <strain evidence="4 5">LZLJ-3</strain>
    </source>
</reference>
<evidence type="ECO:0000313" key="4">
    <source>
        <dbReference type="EMBL" id="QOV21046.1"/>
    </source>
</evidence>
<dbReference type="GO" id="GO:0008168">
    <property type="term" value="F:methyltransferase activity"/>
    <property type="evidence" value="ECO:0007669"/>
    <property type="project" value="UniProtKB-KW"/>
</dbReference>
<dbReference type="RefSeq" id="WP_193737359.1">
    <property type="nucleotide sequence ID" value="NZ_CP063304.1"/>
</dbReference>